<protein>
    <submittedName>
        <fullName evidence="1">Uncharacterized protein</fullName>
    </submittedName>
</protein>
<evidence type="ECO:0000313" key="2">
    <source>
        <dbReference type="Proteomes" id="UP000814140"/>
    </source>
</evidence>
<reference evidence="1" key="2">
    <citation type="journal article" date="2022" name="New Phytol.">
        <title>Evolutionary transition to the ectomycorrhizal habit in the genomes of a hyperdiverse lineage of mushroom-forming fungi.</title>
        <authorList>
            <person name="Looney B."/>
            <person name="Miyauchi S."/>
            <person name="Morin E."/>
            <person name="Drula E."/>
            <person name="Courty P.E."/>
            <person name="Kohler A."/>
            <person name="Kuo A."/>
            <person name="LaButti K."/>
            <person name="Pangilinan J."/>
            <person name="Lipzen A."/>
            <person name="Riley R."/>
            <person name="Andreopoulos W."/>
            <person name="He G."/>
            <person name="Johnson J."/>
            <person name="Nolan M."/>
            <person name="Tritt A."/>
            <person name="Barry K.W."/>
            <person name="Grigoriev I.V."/>
            <person name="Nagy L.G."/>
            <person name="Hibbett D."/>
            <person name="Henrissat B."/>
            <person name="Matheny P.B."/>
            <person name="Labbe J."/>
            <person name="Martin F.M."/>
        </authorList>
    </citation>
    <scope>NUCLEOTIDE SEQUENCE</scope>
    <source>
        <strain evidence="1">HHB10654</strain>
    </source>
</reference>
<accession>A0ACB8T778</accession>
<comment type="caution">
    <text evidence="1">The sequence shown here is derived from an EMBL/GenBank/DDBJ whole genome shotgun (WGS) entry which is preliminary data.</text>
</comment>
<sequence>MSRTRRYPTSPPALRSVLDPAAHESVDAFLKNLKTHIRKLNAVFSKHEAEIALLERLYYKGKNQHRAALFWQRVSEARRYGHRLQELRIPALIESLRGSFYGEQVASIGTKALKGAWSHFPSASQIAFVLSQLRTCSLLLEQVRAANLEDVLVFILALQTGAFLQLMVVLVALVSKLDRLALDAAALLAPLYRDCHRVLQRLHPADARKVRSTIAPSVQADAPAVVEPAQTTASADPVQTEALLDEDLGQSISRPGRSTAARAPSSPTAVFLDAAVSIPLAGAAAPGKSRALPEPPARHRADLIAPQTQARWSSRDCTRSYLPPPCP</sequence>
<reference evidence="1" key="1">
    <citation type="submission" date="2021-03" db="EMBL/GenBank/DDBJ databases">
        <authorList>
            <consortium name="DOE Joint Genome Institute"/>
            <person name="Ahrendt S."/>
            <person name="Looney B.P."/>
            <person name="Miyauchi S."/>
            <person name="Morin E."/>
            <person name="Drula E."/>
            <person name="Courty P.E."/>
            <person name="Chicoki N."/>
            <person name="Fauchery L."/>
            <person name="Kohler A."/>
            <person name="Kuo A."/>
            <person name="Labutti K."/>
            <person name="Pangilinan J."/>
            <person name="Lipzen A."/>
            <person name="Riley R."/>
            <person name="Andreopoulos W."/>
            <person name="He G."/>
            <person name="Johnson J."/>
            <person name="Barry K.W."/>
            <person name="Grigoriev I.V."/>
            <person name="Nagy L."/>
            <person name="Hibbett D."/>
            <person name="Henrissat B."/>
            <person name="Matheny P.B."/>
            <person name="Labbe J."/>
            <person name="Martin F."/>
        </authorList>
    </citation>
    <scope>NUCLEOTIDE SEQUENCE</scope>
    <source>
        <strain evidence="1">HHB10654</strain>
    </source>
</reference>
<gene>
    <name evidence="1" type="ORF">BV25DRAFT_1800468</name>
</gene>
<dbReference type="EMBL" id="MU277198">
    <property type="protein sequence ID" value="KAI0064624.1"/>
    <property type="molecule type" value="Genomic_DNA"/>
</dbReference>
<organism evidence="1 2">
    <name type="scientific">Artomyces pyxidatus</name>
    <dbReference type="NCBI Taxonomy" id="48021"/>
    <lineage>
        <taxon>Eukaryota</taxon>
        <taxon>Fungi</taxon>
        <taxon>Dikarya</taxon>
        <taxon>Basidiomycota</taxon>
        <taxon>Agaricomycotina</taxon>
        <taxon>Agaricomycetes</taxon>
        <taxon>Russulales</taxon>
        <taxon>Auriscalpiaceae</taxon>
        <taxon>Artomyces</taxon>
    </lineage>
</organism>
<proteinExistence type="predicted"/>
<name>A0ACB8T778_9AGAM</name>
<dbReference type="Proteomes" id="UP000814140">
    <property type="component" value="Unassembled WGS sequence"/>
</dbReference>
<keyword evidence="2" id="KW-1185">Reference proteome</keyword>
<evidence type="ECO:0000313" key="1">
    <source>
        <dbReference type="EMBL" id="KAI0064624.1"/>
    </source>
</evidence>